<reference evidence="11 12" key="1">
    <citation type="journal article" date="2015" name="Nature">
        <title>rRNA introns, odd ribosomes, and small enigmatic genomes across a large radiation of phyla.</title>
        <authorList>
            <person name="Brown C.T."/>
            <person name="Hug L.A."/>
            <person name="Thomas B.C."/>
            <person name="Sharon I."/>
            <person name="Castelle C.J."/>
            <person name="Singh A."/>
            <person name="Wilkins M.J."/>
            <person name="Williams K.H."/>
            <person name="Banfield J.F."/>
        </authorList>
    </citation>
    <scope>NUCLEOTIDE SEQUENCE [LARGE SCALE GENOMIC DNA]</scope>
</reference>
<dbReference type="PATRIC" id="fig|1618625.3.peg.525"/>
<evidence type="ECO:0000256" key="7">
    <source>
        <dbReference type="ARBA" id="ARBA00022840"/>
    </source>
</evidence>
<evidence type="ECO:0000313" key="11">
    <source>
        <dbReference type="EMBL" id="KKU39164.1"/>
    </source>
</evidence>
<keyword evidence="4" id="KW-0808">Transferase</keyword>
<comment type="pathway">
    <text evidence="1">Pyrimidine metabolism; CTP biosynthesis via de novo pathway; UDP from UMP (UMPK route): step 1/1.</text>
</comment>
<keyword evidence="6 11" id="KW-0418">Kinase</keyword>
<evidence type="ECO:0000259" key="10">
    <source>
        <dbReference type="Pfam" id="PF00696"/>
    </source>
</evidence>
<dbReference type="SUPFAM" id="SSF53633">
    <property type="entry name" value="Carbamate kinase-like"/>
    <property type="match status" value="1"/>
</dbReference>
<evidence type="ECO:0000256" key="3">
    <source>
        <dbReference type="ARBA" id="ARBA00012899"/>
    </source>
</evidence>
<proteinExistence type="inferred from homology"/>
<evidence type="ECO:0000256" key="5">
    <source>
        <dbReference type="ARBA" id="ARBA00022741"/>
    </source>
</evidence>
<protein>
    <recommendedName>
        <fullName evidence="3">UMP kinase</fullName>
        <ecNumber evidence="3">2.7.4.22</ecNumber>
    </recommendedName>
    <alternativeName>
        <fullName evidence="9">Uridine monophosphate kinase</fullName>
    </alternativeName>
</protein>
<keyword evidence="8" id="KW-0665">Pyrimidine biosynthesis</keyword>
<dbReference type="GO" id="GO:0005524">
    <property type="term" value="F:ATP binding"/>
    <property type="evidence" value="ECO:0007669"/>
    <property type="project" value="UniProtKB-KW"/>
</dbReference>
<feature type="domain" description="Aspartate/glutamate/uridylate kinase" evidence="10">
    <location>
        <begin position="108"/>
        <end position="194"/>
    </location>
</feature>
<dbReference type="EMBL" id="LCMQ01000043">
    <property type="protein sequence ID" value="KKU39164.1"/>
    <property type="molecule type" value="Genomic_DNA"/>
</dbReference>
<evidence type="ECO:0000313" key="12">
    <source>
        <dbReference type="Proteomes" id="UP000034202"/>
    </source>
</evidence>
<dbReference type="PANTHER" id="PTHR42833:SF4">
    <property type="entry name" value="URIDYLATE KINASE PUMPKIN, CHLOROPLASTIC"/>
    <property type="match status" value="1"/>
</dbReference>
<dbReference type="PANTHER" id="PTHR42833">
    <property type="entry name" value="URIDYLATE KINASE"/>
    <property type="match status" value="1"/>
</dbReference>
<dbReference type="GO" id="GO:0006225">
    <property type="term" value="P:UDP biosynthetic process"/>
    <property type="evidence" value="ECO:0007669"/>
    <property type="project" value="TreeGrafter"/>
</dbReference>
<sequence>MRLVIKIGGSLAFDANGPRLAYLKRVGEVVAVLKKKHQLIVAVGGGQFIRKYLRNVKGKLPNRQIEWIFIELLRANVRLLSFMFGLKPIFDLNEVTKKTTGVVGGIRPGRSTDANAAVCAEKIKADLFIKLTNVEGIFTKDPKKYKSARLIEKLSFGELGKIAEKKTAPAQYGILDPLALAVINRKKIKTVVMSGRNPKHLFDVLQGGPHGTVIG</sequence>
<gene>
    <name evidence="11" type="ORF">UX55_C0043G0001</name>
</gene>
<evidence type="ECO:0000256" key="1">
    <source>
        <dbReference type="ARBA" id="ARBA00004791"/>
    </source>
</evidence>
<evidence type="ECO:0000256" key="4">
    <source>
        <dbReference type="ARBA" id="ARBA00022679"/>
    </source>
</evidence>
<dbReference type="InterPro" id="IPR036393">
    <property type="entry name" value="AceGlu_kinase-like_sf"/>
</dbReference>
<keyword evidence="5" id="KW-0547">Nucleotide-binding</keyword>
<feature type="domain" description="Aspartate/glutamate/uridylate kinase" evidence="10">
    <location>
        <begin position="1"/>
        <end position="65"/>
    </location>
</feature>
<comment type="caution">
    <text evidence="11">The sequence shown here is derived from an EMBL/GenBank/DDBJ whole genome shotgun (WGS) entry which is preliminary data.</text>
</comment>
<keyword evidence="7" id="KW-0067">ATP-binding</keyword>
<dbReference type="GO" id="GO:0033862">
    <property type="term" value="F:UMP kinase activity"/>
    <property type="evidence" value="ECO:0007669"/>
    <property type="project" value="UniProtKB-EC"/>
</dbReference>
<name>A0A0G1Q2F4_9BACT</name>
<dbReference type="InterPro" id="IPR001048">
    <property type="entry name" value="Asp/Glu/Uridylate_kinase"/>
</dbReference>
<comment type="similarity">
    <text evidence="2">Belongs to the UMP kinase family.</text>
</comment>
<dbReference type="EC" id="2.7.4.22" evidence="3"/>
<dbReference type="Proteomes" id="UP000034202">
    <property type="component" value="Unassembled WGS sequence"/>
</dbReference>
<evidence type="ECO:0000256" key="8">
    <source>
        <dbReference type="ARBA" id="ARBA00022975"/>
    </source>
</evidence>
<evidence type="ECO:0000256" key="2">
    <source>
        <dbReference type="ARBA" id="ARBA00007614"/>
    </source>
</evidence>
<evidence type="ECO:0000256" key="6">
    <source>
        <dbReference type="ARBA" id="ARBA00022777"/>
    </source>
</evidence>
<evidence type="ECO:0000256" key="9">
    <source>
        <dbReference type="ARBA" id="ARBA00032092"/>
    </source>
</evidence>
<dbReference type="Pfam" id="PF00696">
    <property type="entry name" value="AA_kinase"/>
    <property type="match status" value="2"/>
</dbReference>
<organism evidence="11 12">
    <name type="scientific">Candidatus Azambacteria bacterium GW2011_GWE2_46_45</name>
    <dbReference type="NCBI Taxonomy" id="1618625"/>
    <lineage>
        <taxon>Bacteria</taxon>
        <taxon>Candidatus Azamiibacteriota</taxon>
    </lineage>
</organism>
<dbReference type="AlphaFoldDB" id="A0A0G1Q2F4"/>
<accession>A0A0G1Q2F4</accession>
<dbReference type="Gene3D" id="3.40.1160.10">
    <property type="entry name" value="Acetylglutamate kinase-like"/>
    <property type="match status" value="1"/>
</dbReference>